<evidence type="ECO:0000313" key="14">
    <source>
        <dbReference type="Proteomes" id="UP000683360"/>
    </source>
</evidence>
<name>A0A8S3RXX7_MYTED</name>
<feature type="domain" description="Cadherin" evidence="12">
    <location>
        <begin position="957"/>
        <end position="1045"/>
    </location>
</feature>
<dbReference type="Gene3D" id="2.60.40.60">
    <property type="entry name" value="Cadherins"/>
    <property type="match status" value="13"/>
</dbReference>
<dbReference type="GO" id="GO:0016342">
    <property type="term" value="C:catenin complex"/>
    <property type="evidence" value="ECO:0007669"/>
    <property type="project" value="TreeGrafter"/>
</dbReference>
<organism evidence="13 14">
    <name type="scientific">Mytilus edulis</name>
    <name type="common">Blue mussel</name>
    <dbReference type="NCBI Taxonomy" id="6550"/>
    <lineage>
        <taxon>Eukaryota</taxon>
        <taxon>Metazoa</taxon>
        <taxon>Spiralia</taxon>
        <taxon>Lophotrochozoa</taxon>
        <taxon>Mollusca</taxon>
        <taxon>Bivalvia</taxon>
        <taxon>Autobranchia</taxon>
        <taxon>Pteriomorphia</taxon>
        <taxon>Mytilida</taxon>
        <taxon>Mytiloidea</taxon>
        <taxon>Mytilidae</taxon>
        <taxon>Mytilinae</taxon>
        <taxon>Mytilus</taxon>
    </lineage>
</organism>
<evidence type="ECO:0000256" key="7">
    <source>
        <dbReference type="ARBA" id="ARBA00022989"/>
    </source>
</evidence>
<evidence type="ECO:0000256" key="8">
    <source>
        <dbReference type="ARBA" id="ARBA00023136"/>
    </source>
</evidence>
<feature type="domain" description="Cadherin" evidence="12">
    <location>
        <begin position="1267"/>
        <end position="1377"/>
    </location>
</feature>
<feature type="domain" description="Cadherin" evidence="12">
    <location>
        <begin position="355"/>
        <end position="442"/>
    </location>
</feature>
<dbReference type="OrthoDB" id="6252479at2759"/>
<dbReference type="PROSITE" id="PS00232">
    <property type="entry name" value="CADHERIN_1"/>
    <property type="match status" value="4"/>
</dbReference>
<feature type="domain" description="Cadherin" evidence="12">
    <location>
        <begin position="1152"/>
        <end position="1263"/>
    </location>
</feature>
<evidence type="ECO:0000256" key="4">
    <source>
        <dbReference type="ARBA" id="ARBA00022737"/>
    </source>
</evidence>
<feature type="domain" description="Cadherin" evidence="12">
    <location>
        <begin position="535"/>
        <end position="636"/>
    </location>
</feature>
<dbReference type="CDD" id="cd11304">
    <property type="entry name" value="Cadherin_repeat"/>
    <property type="match status" value="11"/>
</dbReference>
<dbReference type="GO" id="GO:0007156">
    <property type="term" value="P:homophilic cell adhesion via plasma membrane adhesion molecules"/>
    <property type="evidence" value="ECO:0007669"/>
    <property type="project" value="InterPro"/>
</dbReference>
<keyword evidence="9" id="KW-0325">Glycoprotein</keyword>
<dbReference type="FunFam" id="2.60.40.60:FF:000020">
    <property type="entry name" value="Dachsous cadherin-related 1b"/>
    <property type="match status" value="1"/>
</dbReference>
<gene>
    <name evidence="13" type="ORF">MEDL_28349</name>
</gene>
<feature type="domain" description="Cadherin" evidence="12">
    <location>
        <begin position="736"/>
        <end position="838"/>
    </location>
</feature>
<dbReference type="GO" id="GO:0008013">
    <property type="term" value="F:beta-catenin binding"/>
    <property type="evidence" value="ECO:0007669"/>
    <property type="project" value="TreeGrafter"/>
</dbReference>
<feature type="domain" description="Cadherin" evidence="12">
    <location>
        <begin position="1704"/>
        <end position="1819"/>
    </location>
</feature>
<dbReference type="GO" id="GO:0045296">
    <property type="term" value="F:cadherin binding"/>
    <property type="evidence" value="ECO:0007669"/>
    <property type="project" value="TreeGrafter"/>
</dbReference>
<dbReference type="EMBL" id="CAJPWZ010001411">
    <property type="protein sequence ID" value="CAG2214466.1"/>
    <property type="molecule type" value="Genomic_DNA"/>
</dbReference>
<dbReference type="GO" id="GO:0016477">
    <property type="term" value="P:cell migration"/>
    <property type="evidence" value="ECO:0007669"/>
    <property type="project" value="TreeGrafter"/>
</dbReference>
<evidence type="ECO:0000256" key="11">
    <source>
        <dbReference type="SAM" id="MobiDB-lite"/>
    </source>
</evidence>
<keyword evidence="14" id="KW-1185">Reference proteome</keyword>
<keyword evidence="3" id="KW-0732">Signal</keyword>
<feature type="domain" description="Cadherin" evidence="12">
    <location>
        <begin position="1386"/>
        <end position="1482"/>
    </location>
</feature>
<dbReference type="PANTHER" id="PTHR24027">
    <property type="entry name" value="CADHERIN-23"/>
    <property type="match status" value="1"/>
</dbReference>
<dbReference type="InterPro" id="IPR015919">
    <property type="entry name" value="Cadherin-like_sf"/>
</dbReference>
<dbReference type="SMART" id="SM00112">
    <property type="entry name" value="CA"/>
    <property type="match status" value="13"/>
</dbReference>
<feature type="region of interest" description="Disordered" evidence="11">
    <location>
        <begin position="1915"/>
        <end position="1967"/>
    </location>
</feature>
<comment type="caution">
    <text evidence="13">The sequence shown here is derived from an EMBL/GenBank/DDBJ whole genome shotgun (WGS) entry which is preliminary data.</text>
</comment>
<evidence type="ECO:0000256" key="10">
    <source>
        <dbReference type="PROSITE-ProRule" id="PRU00043"/>
    </source>
</evidence>
<dbReference type="FunFam" id="2.60.40.60:FF:000015">
    <property type="entry name" value="FAT atypical cadherin 1"/>
    <property type="match status" value="1"/>
</dbReference>
<dbReference type="PANTHER" id="PTHR24027:SF422">
    <property type="entry name" value="CADHERIN DOMAIN-CONTAINING PROTEIN"/>
    <property type="match status" value="1"/>
</dbReference>
<keyword evidence="7" id="KW-1133">Transmembrane helix</keyword>
<evidence type="ECO:0000256" key="3">
    <source>
        <dbReference type="ARBA" id="ARBA00022729"/>
    </source>
</evidence>
<dbReference type="PRINTS" id="PR00205">
    <property type="entry name" value="CADHERIN"/>
</dbReference>
<evidence type="ECO:0000256" key="6">
    <source>
        <dbReference type="ARBA" id="ARBA00022889"/>
    </source>
</evidence>
<comment type="subcellular location">
    <subcellularLocation>
        <location evidence="1">Membrane</location>
        <topology evidence="1">Single-pass membrane protein</topology>
    </subcellularLocation>
</comment>
<keyword evidence="2" id="KW-0812">Transmembrane</keyword>
<dbReference type="Pfam" id="PF00028">
    <property type="entry name" value="Cadherin"/>
    <property type="match status" value="8"/>
</dbReference>
<keyword evidence="6" id="KW-0130">Cell adhesion</keyword>
<sequence>MTTINFLLMNHVFRCIPSTVRYTRRTGINVSNAFLGLDASLFQVEENTTTEEPLTTPYVFETSKEQTTEPSTTKRKSTTPLTVRSTTRVTTLAATPSPTPCIGGGLNRTDARLDQECGAHGEEARCIVPNSSCTETSVASTWICRCVKGYAKNNTSCLKLPFKLFSQESRKWSIDLPESGPIGQQVLRVNFTEVDGFHKLLPTAEMMGSGLDNFSLTTANTENVVVTRSSAPLSKSKYDIFVVVSVTIDGIVIRDFIHLAITVTRTKIIEQNIFVIDGTPANSVVGLVCQSCLSGDFISINPDNVMSVNNDGSIQTSRHINLDTLQSTQTIAYSSYVQVNQNNHLVANITIIIVRLQYNVTLTEDSNRNTPFGHLKLAIPFSINETKFELNDQSSLTLGSVSLDYLNEEEVQEPFLLIVNDGAFVVTTIIKVQDVNNNAPMFLETSYRFVTVQSAYTNLTMGVVTAVDPDTHTDLTYSINPNDKLSINKNGIISIHDTFNPDAADYSASVSVNDGLFLASVNVTIDIRPATNDKLNQTFSGTIAENIDTQTNITIVKTDGYDNYKFTDQSANKDFVIEPKTGIIQNARAFDRENEKEREFKYTVVANKENEATCSLAIIGEVTITVTDVNDEPPEFVGVPYNASVEEGEAGKELLLVPGLSTTDKDYISTVIYSLKTHGDKFNIDQDKGSIKTIAALDRETHESFDIIVNAYDGVHNSNTTITVHIIDVNDNNPSIEDPKSFISRENASVGTSVGFIVATDIDEGPNAMITFDLVSDGGYFRINQTTGNIIVSRQLDRETIEIHYVTVYARDNGNNIRHTSATVTVTIDDVNDNAPVFDQDQDSFEFEEHRPCSNPITVINASDADKVNTPNSQIRYSVTRGADYFTVDQISGILECKVPLDYEKHIFYEITIEARDNGSPVMSSVQTVIIKVGDINDNSPQFVDIKPQIIIRYFSPGRVVAVFKATDMDSGENGLVHFSLSGDATEFLQIDKLDGIVRTKKPDSDRPTKNRYFLNVTATDNGIPPRASTNSLEVRLEQQAEPSIEFKQQVINMTITENSAQNSSLESVSKYVKKTKINPVTFDIIDERADISFSLDEYDGMVTLKKTIDREIKEVHEFVVRVKSNNDDDGSDMALVRVKIIDKNDNPPLFGVAEYFFIINEKEDEGAPVSPHERKIIATDADIGENAIVKYTLHSEGGLLPFSLKDEGNGIMSVQLSTKVDYEEQKQYRFSVEAFNPNNRKMNSTTPIVIDIQDYNDNYPEFHGHNKSVYTVFVREDTSINTNLKSFGKVIDKDCRENGAIDLTIVNGDVCLFTVNRVDEELFLKIKLANITLDYEKGPQHNTCIIKATDRGVNKLSSTATLSISITDVNDNAPHINNPDIIKNLSRDAVSKTVVVDSIPAKDIDSGENGMILYEIALSAHSSRFIIDPATGKITVNTPLLSVQKDEIHLTVIVSDKGVPSLSATAQVTIRLQDDNPRPYFEKSENVTIQEHTPIPNGILAKIKAYDRRDGVISVCDCIYLLDTDRNDIIIENDTGVIKFIHSDYTLDREEEIRGHIIIGVIAIDKGEPPKESPTMEFKIMIKDINDQVPVFTKIHYTFEIFQHAPNGFNIGKVVAVDLDENPETLYSINITESSVGSVVEIDNSTGKIVKSGNMSLSSAQNVQMKGNVFAQDGKDLKKSSSHAEITITIEFDDKNNHTPVFKKSEYNAAIDWNLAAGYKIVDVVAEDADVGKEGNITYSIIDGNTRGFFSINSSGAVLLKYQLDSSIGDNSTVIVELIVKAEDKGIIPKNSNASVIIRISGKNPGTCIQGAEHSKQLLNIESERDNWSYALWRTSPVSETTPPVGKMKYFDNPIPYDHLRKRETVEYSHSNESFDPPSRNCDFSDDKDQYQRVNKYLRYELSLLGVDVTEPEGEARYRRPPDNKHLHSSRPLSFEEPTPDYPVYEFEGKVTKPTIPSTSRTSENC</sequence>
<proteinExistence type="predicted"/>
<dbReference type="InterPro" id="IPR020894">
    <property type="entry name" value="Cadherin_CS"/>
</dbReference>
<evidence type="ECO:0000256" key="9">
    <source>
        <dbReference type="ARBA" id="ARBA00023180"/>
    </source>
</evidence>
<dbReference type="SUPFAM" id="SSF49313">
    <property type="entry name" value="Cadherin-like"/>
    <property type="match status" value="13"/>
</dbReference>
<dbReference type="PROSITE" id="PS50268">
    <property type="entry name" value="CADHERIN_2"/>
    <property type="match status" value="14"/>
</dbReference>
<dbReference type="FunFam" id="2.60.40.60:FF:000116">
    <property type="entry name" value="Dachsous cadherin-related 2"/>
    <property type="match status" value="2"/>
</dbReference>
<feature type="domain" description="Cadherin" evidence="12">
    <location>
        <begin position="443"/>
        <end position="539"/>
    </location>
</feature>
<accession>A0A8S3RXX7</accession>
<dbReference type="InterPro" id="IPR039808">
    <property type="entry name" value="Cadherin"/>
</dbReference>
<protein>
    <submittedName>
        <fullName evidence="13">FAT4</fullName>
    </submittedName>
</protein>
<evidence type="ECO:0000259" key="12">
    <source>
        <dbReference type="PROSITE" id="PS50268"/>
    </source>
</evidence>
<feature type="domain" description="Cadherin" evidence="12">
    <location>
        <begin position="1482"/>
        <end position="1593"/>
    </location>
</feature>
<dbReference type="Proteomes" id="UP000683360">
    <property type="component" value="Unassembled WGS sequence"/>
</dbReference>
<evidence type="ECO:0000256" key="2">
    <source>
        <dbReference type="ARBA" id="ARBA00022692"/>
    </source>
</evidence>
<dbReference type="InterPro" id="IPR002126">
    <property type="entry name" value="Cadherin-like_dom"/>
</dbReference>
<dbReference type="GO" id="GO:0005509">
    <property type="term" value="F:calcium ion binding"/>
    <property type="evidence" value="ECO:0007669"/>
    <property type="project" value="UniProtKB-UniRule"/>
</dbReference>
<evidence type="ECO:0000256" key="1">
    <source>
        <dbReference type="ARBA" id="ARBA00004167"/>
    </source>
</evidence>
<evidence type="ECO:0000256" key="5">
    <source>
        <dbReference type="ARBA" id="ARBA00022837"/>
    </source>
</evidence>
<feature type="domain" description="Cadherin" evidence="12">
    <location>
        <begin position="839"/>
        <end position="943"/>
    </location>
</feature>
<evidence type="ECO:0000313" key="13">
    <source>
        <dbReference type="EMBL" id="CAG2214466.1"/>
    </source>
</evidence>
<keyword evidence="5 10" id="KW-0106">Calcium</keyword>
<feature type="compositionally biased region" description="Basic and acidic residues" evidence="11">
    <location>
        <begin position="1915"/>
        <end position="1927"/>
    </location>
</feature>
<feature type="domain" description="Cadherin" evidence="12">
    <location>
        <begin position="1594"/>
        <end position="1703"/>
    </location>
</feature>
<feature type="domain" description="Cadherin" evidence="12">
    <location>
        <begin position="1048"/>
        <end position="1151"/>
    </location>
</feature>
<dbReference type="GO" id="GO:0007163">
    <property type="term" value="P:establishment or maintenance of cell polarity"/>
    <property type="evidence" value="ECO:0007669"/>
    <property type="project" value="UniProtKB-ARBA"/>
</dbReference>
<feature type="domain" description="Cadherin" evidence="12">
    <location>
        <begin position="637"/>
        <end position="736"/>
    </location>
</feature>
<keyword evidence="4" id="KW-0677">Repeat</keyword>
<feature type="compositionally biased region" description="Polar residues" evidence="11">
    <location>
        <begin position="1956"/>
        <end position="1967"/>
    </location>
</feature>
<reference evidence="13" key="1">
    <citation type="submission" date="2021-03" db="EMBL/GenBank/DDBJ databases">
        <authorList>
            <person name="Bekaert M."/>
        </authorList>
    </citation>
    <scope>NUCLEOTIDE SEQUENCE</scope>
</reference>
<keyword evidence="8" id="KW-0472">Membrane</keyword>